<accession>A0A840VDK3</accession>
<keyword evidence="2" id="KW-1185">Reference proteome</keyword>
<gene>
    <name evidence="1" type="ORF">HNR46_002199</name>
</gene>
<evidence type="ECO:0000313" key="2">
    <source>
        <dbReference type="Proteomes" id="UP000557717"/>
    </source>
</evidence>
<dbReference type="AlphaFoldDB" id="A0A840VDK3"/>
<comment type="caution">
    <text evidence="1">The sequence shown here is derived from an EMBL/GenBank/DDBJ whole genome shotgun (WGS) entry which is preliminary data.</text>
</comment>
<evidence type="ECO:0000313" key="1">
    <source>
        <dbReference type="EMBL" id="MBB5351960.1"/>
    </source>
</evidence>
<dbReference type="RefSeq" id="WP_184018599.1">
    <property type="nucleotide sequence ID" value="NZ_JACHFD010000009.1"/>
</dbReference>
<protein>
    <submittedName>
        <fullName evidence="1">Uncharacterized protein</fullName>
    </submittedName>
</protein>
<name>A0A840VDK3_9BACT</name>
<dbReference type="Proteomes" id="UP000557717">
    <property type="component" value="Unassembled WGS sequence"/>
</dbReference>
<proteinExistence type="predicted"/>
<dbReference type="EMBL" id="JACHFD010000009">
    <property type="protein sequence ID" value="MBB5351960.1"/>
    <property type="molecule type" value="Genomic_DNA"/>
</dbReference>
<reference evidence="1 2" key="1">
    <citation type="submission" date="2020-08" db="EMBL/GenBank/DDBJ databases">
        <title>Genomic Encyclopedia of Type Strains, Phase IV (KMG-IV): sequencing the most valuable type-strain genomes for metagenomic binning, comparative biology and taxonomic classification.</title>
        <authorList>
            <person name="Goeker M."/>
        </authorList>
    </citation>
    <scope>NUCLEOTIDE SEQUENCE [LARGE SCALE GENOMIC DNA]</scope>
    <source>
        <strain evidence="1 2">YC6886</strain>
    </source>
</reference>
<organism evidence="1 2">
    <name type="scientific">Haloferula luteola</name>
    <dbReference type="NCBI Taxonomy" id="595692"/>
    <lineage>
        <taxon>Bacteria</taxon>
        <taxon>Pseudomonadati</taxon>
        <taxon>Verrucomicrobiota</taxon>
        <taxon>Verrucomicrobiia</taxon>
        <taxon>Verrucomicrobiales</taxon>
        <taxon>Verrucomicrobiaceae</taxon>
        <taxon>Haloferula</taxon>
    </lineage>
</organism>
<sequence>MAALDPAVLCDAERCVTEGLFEDAWVILENLPPETTSSMEADRLRLRCCSELEAWKAGIEIASTFATHADPIEREAAAEFFIALANFLNSGGQA</sequence>